<protein>
    <submittedName>
        <fullName evidence="1">Uncharacterized protein</fullName>
    </submittedName>
</protein>
<sequence>MTMGTFTAPLSSILLDSLKLGGGSRGSACCTFTRREKQQPLLVEVAFKPVTISSSAPPQAIRYGGCCCFLVQKARMYGALQVNAMSSSGTGRYGSGKPQPSLIHICRSLQHCFFEICVLNMGRPAGQALHEFVAAAVDAFMAGFTFDKLSLQLAYGGEGMEEFKMDTAGYRLTSSEEHYRTQWLTTIYVTLQFLRVVDNEASRSAVTDDIHLVQVIHQVLEGQQHGEEQSQVKFDRGLATKGASGGAVAEKMVIAPQWVPVTQLVLLTLKVWFLTFSDLILHQSELVI</sequence>
<accession>A0ABP0TQ21</accession>
<proteinExistence type="predicted"/>
<keyword evidence="2" id="KW-1185">Reference proteome</keyword>
<dbReference type="EMBL" id="OZ019905">
    <property type="protein sequence ID" value="CAK9202182.1"/>
    <property type="molecule type" value="Genomic_DNA"/>
</dbReference>
<reference evidence="1" key="1">
    <citation type="submission" date="2024-02" db="EMBL/GenBank/DDBJ databases">
        <authorList>
            <consortium name="ELIXIR-Norway"/>
            <consortium name="Elixir Norway"/>
        </authorList>
    </citation>
    <scope>NUCLEOTIDE SEQUENCE</scope>
</reference>
<organism evidence="1 2">
    <name type="scientific">Sphagnum troendelagicum</name>
    <dbReference type="NCBI Taxonomy" id="128251"/>
    <lineage>
        <taxon>Eukaryota</taxon>
        <taxon>Viridiplantae</taxon>
        <taxon>Streptophyta</taxon>
        <taxon>Embryophyta</taxon>
        <taxon>Bryophyta</taxon>
        <taxon>Sphagnophytina</taxon>
        <taxon>Sphagnopsida</taxon>
        <taxon>Sphagnales</taxon>
        <taxon>Sphagnaceae</taxon>
        <taxon>Sphagnum</taxon>
    </lineage>
</organism>
<gene>
    <name evidence="1" type="ORF">CSSPTR1EN2_LOCUS6279</name>
</gene>
<evidence type="ECO:0000313" key="1">
    <source>
        <dbReference type="EMBL" id="CAK9202182.1"/>
    </source>
</evidence>
<dbReference type="Proteomes" id="UP001497512">
    <property type="component" value="Chromosome 13"/>
</dbReference>
<evidence type="ECO:0000313" key="2">
    <source>
        <dbReference type="Proteomes" id="UP001497512"/>
    </source>
</evidence>
<name>A0ABP0TQ21_9BRYO</name>